<dbReference type="Gene3D" id="3.40.190.10">
    <property type="entry name" value="Periplasmic binding protein-like II"/>
    <property type="match status" value="2"/>
</dbReference>
<keyword evidence="3" id="KW-1003">Cell membrane</keyword>
<dbReference type="EMBL" id="JRES01000760">
    <property type="protein sequence ID" value="KNC28545.1"/>
    <property type="molecule type" value="Genomic_DNA"/>
</dbReference>
<feature type="signal peptide" evidence="10">
    <location>
        <begin position="1"/>
        <end position="20"/>
    </location>
</feature>
<evidence type="ECO:0000313" key="12">
    <source>
        <dbReference type="EMBL" id="KNC28545.1"/>
    </source>
</evidence>
<feature type="transmembrane region" description="Helical" evidence="9">
    <location>
        <begin position="1106"/>
        <end position="1130"/>
    </location>
</feature>
<dbReference type="FunFam" id="1.10.287.70:FF:000208">
    <property type="entry name" value="Blast:Probable glutamate receptor"/>
    <property type="match status" value="1"/>
</dbReference>
<protein>
    <recommendedName>
        <fullName evidence="11">Ionotropic glutamate receptor C-terminal domain-containing protein</fullName>
    </recommendedName>
</protein>
<keyword evidence="7" id="KW-0675">Receptor</keyword>
<dbReference type="Gene3D" id="1.10.287.70">
    <property type="match status" value="2"/>
</dbReference>
<comment type="subcellular location">
    <subcellularLocation>
        <location evidence="1">Cell membrane</location>
        <topology evidence="1">Multi-pass membrane protein</topology>
    </subcellularLocation>
</comment>
<keyword evidence="10" id="KW-0732">Signal</keyword>
<evidence type="ECO:0000256" key="7">
    <source>
        <dbReference type="ARBA" id="ARBA00023170"/>
    </source>
</evidence>
<dbReference type="PANTHER" id="PTHR42643:SF33">
    <property type="entry name" value="GLUTAMATE RECEPTOR 2-LIKE PROTEIN"/>
    <property type="match status" value="1"/>
</dbReference>
<evidence type="ECO:0000256" key="9">
    <source>
        <dbReference type="SAM" id="Phobius"/>
    </source>
</evidence>
<sequence length="1329" mass="152687">MQLLIIAITLLFYVNKSVEGNCNNNKSNDKWLTSAKGSKKDSVKSITLAYFQYHAVRSLNLIVCPANSTGIKGSKLHFPIVNKVIKISALEISSMVLFYMEHNLPVRVWSGEDYLPEMPKREVFGPPITFREVKNDSYRRPLKLKLEPLAHKTGVMIIDFNTPCALNVLRWSAASENNYFKTNSFWLLITKDIEDLKALEDEDIFLPPDSEVKVLVEGINKTFSLLDIYKVAAFKPLKQNMVAENFSKVEVMCKALSSYGSVISLRENLEGIVFNTGLVINFPDMFTDIEDLSLRHIDTMAKVTNRLVVDMARKLNLRFNTYQTDNYGWHKPNGSFSGLMGRFQRYELDFGQMAFFMRLDRTKVCNFLVETFRIRAGIMFRQPPLSSVANIFTMPFDIKVWICLIILIVLTICVFALELALSPYTHDMHYWDCIIFVWGAMCQQGFYGSISNLSARIIIFTTFVATLFLFISFSANIVALLQSPSEAIRTLNDLSHSSLELGVMDTVYNRVFLNESTDPVTRYLYRKKILPKGESIYMSPAVGINKMRYETFAFQVELQTGYQIISDTFSEPEKCGLKEMEPYKLPMIAVPTRKNFPYKELFRRQLRWQREVGLMNREEMKWFTQRPKCEGLGRFVSIGLKECRYAWAVLGWGCLFALIALGCELLMKKAALLLYVFNKVKQCDQVVAVKSSLNDASNYELQGEGKNVLMPNIILAYFRYHGVRSLNIIRCPSNETTAIKLSSLAWFFLKHNMLLHVWSGKDYLKELPEPPLYGPANTFKVFSNDTYRRPLKFKLEPLAHKTGVLLMDFNTPCGLNVLRWSAASENNYFTTNKFWLFTTKDFSDLSSLNDEDIFLPPDGEVKVLVQDQSKRFSLLDIYKVAAFKPLKLNFVLQNFTEVKHMLRALRSYGSVISLRENLENITFNTGIVIAFPDMFTNIEDLNMRHIDTISKVNNRLTIELANKLNMHFNTHQTDNYGWHQPNGSFDGLMGQFQRYEMDFGQLAIFMRLDRMALCDFVAETFRVRAGIMFRQPPLSAVANIFAMPFENDVWISLVVLVIVTICLFALELLFSPHNHQMDYLDCAVFVWGAMCQQGFYVAVGNRSARIIIFTTFVATLFLFTSFSANIVALLQSPSEAIHTLKDLSQSPLEIGVQDTVYNKIYFNESTDPVTNLLYHKKIAPKGDSIYMRPTIGIQKMRSGMFAYQVELHTGYQIISNTFSEPEKCGLKSLEPFQLPMIAIPTRKNFPYKELFRRQLRWQREVGLMNREDRKWFPQKPKCESGMGGFVSIGITECRYALAIFGFGSLFAGAVFCVELLLKHSFKLWKFVKK</sequence>
<feature type="transmembrane region" description="Helical" evidence="9">
    <location>
        <begin position="429"/>
        <end position="447"/>
    </location>
</feature>
<dbReference type="GO" id="GO:0050907">
    <property type="term" value="P:detection of chemical stimulus involved in sensory perception"/>
    <property type="evidence" value="ECO:0007669"/>
    <property type="project" value="UniProtKB-ARBA"/>
</dbReference>
<evidence type="ECO:0000259" key="11">
    <source>
        <dbReference type="Pfam" id="PF00060"/>
    </source>
</evidence>
<feature type="transmembrane region" description="Helical" evidence="9">
    <location>
        <begin position="645"/>
        <end position="667"/>
    </location>
</feature>
<feature type="domain" description="Ionotropic glutamate receptor C-terminal" evidence="11">
    <location>
        <begin position="398"/>
        <end position="626"/>
    </location>
</feature>
<keyword evidence="13" id="KW-1185">Reference proteome</keyword>
<dbReference type="PANTHER" id="PTHR42643">
    <property type="entry name" value="IONOTROPIC RECEPTOR 20A-RELATED"/>
    <property type="match status" value="1"/>
</dbReference>
<feature type="transmembrane region" description="Helical" evidence="9">
    <location>
        <begin position="1049"/>
        <end position="1070"/>
    </location>
</feature>
<reference evidence="12 13" key="1">
    <citation type="journal article" date="2015" name="Nat. Commun.">
        <title>Lucilia cuprina genome unlocks parasitic fly biology to underpin future interventions.</title>
        <authorList>
            <person name="Anstead C.A."/>
            <person name="Korhonen P.K."/>
            <person name="Young N.D."/>
            <person name="Hall R.S."/>
            <person name="Jex A.R."/>
            <person name="Murali S.C."/>
            <person name="Hughes D.S."/>
            <person name="Lee S.F."/>
            <person name="Perry T."/>
            <person name="Stroehlein A.J."/>
            <person name="Ansell B.R."/>
            <person name="Breugelmans B."/>
            <person name="Hofmann A."/>
            <person name="Qu J."/>
            <person name="Dugan S."/>
            <person name="Lee S.L."/>
            <person name="Chao H."/>
            <person name="Dinh H."/>
            <person name="Han Y."/>
            <person name="Doddapaneni H.V."/>
            <person name="Worley K.C."/>
            <person name="Muzny D.M."/>
            <person name="Ioannidis P."/>
            <person name="Waterhouse R.M."/>
            <person name="Zdobnov E.M."/>
            <person name="James P.J."/>
            <person name="Bagnall N.H."/>
            <person name="Kotze A.C."/>
            <person name="Gibbs R.A."/>
            <person name="Richards S."/>
            <person name="Batterham P."/>
            <person name="Gasser R.B."/>
        </authorList>
    </citation>
    <scope>NUCLEOTIDE SEQUENCE [LARGE SCALE GENOMIC DNA]</scope>
    <source>
        <strain evidence="12 13">LS</strain>
        <tissue evidence="12">Full body</tissue>
    </source>
</reference>
<evidence type="ECO:0000256" key="5">
    <source>
        <dbReference type="ARBA" id="ARBA00022989"/>
    </source>
</evidence>
<keyword evidence="6 9" id="KW-0472">Membrane</keyword>
<evidence type="ECO:0000256" key="3">
    <source>
        <dbReference type="ARBA" id="ARBA00022475"/>
    </source>
</evidence>
<evidence type="ECO:0000256" key="8">
    <source>
        <dbReference type="ARBA" id="ARBA00023180"/>
    </source>
</evidence>
<evidence type="ECO:0000256" key="1">
    <source>
        <dbReference type="ARBA" id="ARBA00004651"/>
    </source>
</evidence>
<evidence type="ECO:0000256" key="4">
    <source>
        <dbReference type="ARBA" id="ARBA00022692"/>
    </source>
</evidence>
<dbReference type="OrthoDB" id="6117597at2759"/>
<evidence type="ECO:0000256" key="2">
    <source>
        <dbReference type="ARBA" id="ARBA00008685"/>
    </source>
</evidence>
<comment type="similarity">
    <text evidence="2">Belongs to the glutamate-gated ion channel (TC 1.A.10.1) family.</text>
</comment>
<feature type="transmembrane region" description="Helical" evidence="9">
    <location>
        <begin position="398"/>
        <end position="417"/>
    </location>
</feature>
<organism evidence="12 13">
    <name type="scientific">Lucilia cuprina</name>
    <name type="common">Green bottle fly</name>
    <name type="synonym">Australian sheep blowfly</name>
    <dbReference type="NCBI Taxonomy" id="7375"/>
    <lineage>
        <taxon>Eukaryota</taxon>
        <taxon>Metazoa</taxon>
        <taxon>Ecdysozoa</taxon>
        <taxon>Arthropoda</taxon>
        <taxon>Hexapoda</taxon>
        <taxon>Insecta</taxon>
        <taxon>Pterygota</taxon>
        <taxon>Neoptera</taxon>
        <taxon>Endopterygota</taxon>
        <taxon>Diptera</taxon>
        <taxon>Brachycera</taxon>
        <taxon>Muscomorpha</taxon>
        <taxon>Oestroidea</taxon>
        <taxon>Calliphoridae</taxon>
        <taxon>Luciliinae</taxon>
        <taxon>Lucilia</taxon>
    </lineage>
</organism>
<dbReference type="InterPro" id="IPR001320">
    <property type="entry name" value="Iontro_rcpt_C"/>
</dbReference>
<feature type="domain" description="Ionotropic glutamate receptor C-terminal" evidence="11">
    <location>
        <begin position="1047"/>
        <end position="1303"/>
    </location>
</feature>
<dbReference type="GO" id="GO:0005886">
    <property type="term" value="C:plasma membrane"/>
    <property type="evidence" value="ECO:0007669"/>
    <property type="project" value="UniProtKB-SubCell"/>
</dbReference>
<keyword evidence="8" id="KW-0325">Glycoprotein</keyword>
<dbReference type="SUPFAM" id="SSF53850">
    <property type="entry name" value="Periplasmic binding protein-like II"/>
    <property type="match status" value="2"/>
</dbReference>
<feature type="chain" id="PRO_5005536080" description="Ionotropic glutamate receptor C-terminal domain-containing protein" evidence="10">
    <location>
        <begin position="21"/>
        <end position="1329"/>
    </location>
</feature>
<name>A0A0L0C8H5_LUCCU</name>
<dbReference type="Proteomes" id="UP000037069">
    <property type="component" value="Unassembled WGS sequence"/>
</dbReference>
<dbReference type="STRING" id="7375.A0A0L0C8H5"/>
<accession>A0A0L0C8H5</accession>
<proteinExistence type="inferred from homology"/>
<keyword evidence="5 9" id="KW-1133">Transmembrane helix</keyword>
<feature type="transmembrane region" description="Helical" evidence="9">
    <location>
        <begin position="453"/>
        <end position="481"/>
    </location>
</feature>
<dbReference type="InterPro" id="IPR052192">
    <property type="entry name" value="Insect_Ionotropic_Sensory_Rcpt"/>
</dbReference>
<evidence type="ECO:0000256" key="10">
    <source>
        <dbReference type="SAM" id="SignalP"/>
    </source>
</evidence>
<evidence type="ECO:0000256" key="6">
    <source>
        <dbReference type="ARBA" id="ARBA00023136"/>
    </source>
</evidence>
<dbReference type="GO" id="GO:0015276">
    <property type="term" value="F:ligand-gated monoatomic ion channel activity"/>
    <property type="evidence" value="ECO:0007669"/>
    <property type="project" value="InterPro"/>
</dbReference>
<dbReference type="Pfam" id="PF00060">
    <property type="entry name" value="Lig_chan"/>
    <property type="match status" value="2"/>
</dbReference>
<evidence type="ECO:0000313" key="13">
    <source>
        <dbReference type="Proteomes" id="UP000037069"/>
    </source>
</evidence>
<gene>
    <name evidence="12" type="ORF">FF38_05741</name>
</gene>
<comment type="caution">
    <text evidence="12">The sequence shown here is derived from an EMBL/GenBank/DDBJ whole genome shotgun (WGS) entry which is preliminary data.</text>
</comment>
<feature type="transmembrane region" description="Helical" evidence="9">
    <location>
        <begin position="1295"/>
        <end position="1317"/>
    </location>
</feature>
<keyword evidence="4 9" id="KW-0812">Transmembrane</keyword>